<accession>A0A839E1A6</accession>
<comment type="caution">
    <text evidence="2">The sequence shown here is derived from an EMBL/GenBank/DDBJ whole genome shotgun (WGS) entry which is preliminary data.</text>
</comment>
<proteinExistence type="predicted"/>
<dbReference type="SUPFAM" id="SSF53474">
    <property type="entry name" value="alpha/beta-Hydrolases"/>
    <property type="match status" value="1"/>
</dbReference>
<keyword evidence="3" id="KW-1185">Reference proteome</keyword>
<dbReference type="PANTHER" id="PTHR43689:SF8">
    <property type="entry name" value="ALPHA_BETA-HYDROLASES SUPERFAMILY PROTEIN"/>
    <property type="match status" value="1"/>
</dbReference>
<dbReference type="InterPro" id="IPR000073">
    <property type="entry name" value="AB_hydrolase_1"/>
</dbReference>
<reference evidence="2 3" key="1">
    <citation type="submission" date="2020-07" db="EMBL/GenBank/DDBJ databases">
        <title>Sequencing the genomes of 1000 actinobacteria strains.</title>
        <authorList>
            <person name="Klenk H.-P."/>
        </authorList>
    </citation>
    <scope>NUCLEOTIDE SEQUENCE [LARGE SCALE GENOMIC DNA]</scope>
    <source>
        <strain evidence="2 3">DSM 45975</strain>
    </source>
</reference>
<dbReference type="AlphaFoldDB" id="A0A839E1A6"/>
<protein>
    <submittedName>
        <fullName evidence="2">Alpha-beta hydrolase superfamily lysophospholipase</fullName>
    </submittedName>
</protein>
<name>A0A839E1A6_9PSEU</name>
<organism evidence="2 3">
    <name type="scientific">Halosaccharopolyspora lacisalsi</name>
    <dbReference type="NCBI Taxonomy" id="1000566"/>
    <lineage>
        <taxon>Bacteria</taxon>
        <taxon>Bacillati</taxon>
        <taxon>Actinomycetota</taxon>
        <taxon>Actinomycetes</taxon>
        <taxon>Pseudonocardiales</taxon>
        <taxon>Pseudonocardiaceae</taxon>
        <taxon>Halosaccharopolyspora</taxon>
    </lineage>
</organism>
<dbReference type="GO" id="GO:0016787">
    <property type="term" value="F:hydrolase activity"/>
    <property type="evidence" value="ECO:0007669"/>
    <property type="project" value="UniProtKB-KW"/>
</dbReference>
<evidence type="ECO:0000313" key="2">
    <source>
        <dbReference type="EMBL" id="MBA8827063.1"/>
    </source>
</evidence>
<dbReference type="PRINTS" id="PR00111">
    <property type="entry name" value="ABHYDROLASE"/>
</dbReference>
<feature type="domain" description="AB hydrolase-1" evidence="1">
    <location>
        <begin position="67"/>
        <end position="303"/>
    </location>
</feature>
<dbReference type="Pfam" id="PF12697">
    <property type="entry name" value="Abhydrolase_6"/>
    <property type="match status" value="1"/>
</dbReference>
<dbReference type="Gene3D" id="3.40.50.1820">
    <property type="entry name" value="alpha/beta hydrolase"/>
    <property type="match status" value="1"/>
</dbReference>
<keyword evidence="2" id="KW-0378">Hydrolase</keyword>
<evidence type="ECO:0000259" key="1">
    <source>
        <dbReference type="Pfam" id="PF12697"/>
    </source>
</evidence>
<sequence length="322" mass="35324">MSPTSESVTVAGRDYRDHPWWLRYQEFFPGGLRVSRADAPRERWWPWRGMAVHLDRVVEPEAPAKVLALHGPASYGRMLAPYGRLPAVAGLEFLAPDLPDCGLTDTGGRTADYGMWVECVLDLINAERSVDPRPVVLLGTSLGGRLAYDVAARAPEAIAGVVVTCLPDPRRVEVRRYLAARPELGMLASLMPLLPHPLRPLRVPTSWLANVAAMSNHAQFAALVCGDPLGGGGRTSLELVRTCLGSAPEREPEEFTGPPLLVAHPAEDRWTPAALSRRFLDRVRAPTRYVSLTDAGHLPVEEAGLADLDRALRDFLDELELR</sequence>
<dbReference type="RefSeq" id="WP_328796602.1">
    <property type="nucleotide sequence ID" value="NZ_JACGWZ010000007.1"/>
</dbReference>
<dbReference type="Proteomes" id="UP000569329">
    <property type="component" value="Unassembled WGS sequence"/>
</dbReference>
<evidence type="ECO:0000313" key="3">
    <source>
        <dbReference type="Proteomes" id="UP000569329"/>
    </source>
</evidence>
<gene>
    <name evidence="2" type="ORF">FHX42_004447</name>
</gene>
<dbReference type="EMBL" id="JACGWZ010000007">
    <property type="protein sequence ID" value="MBA8827063.1"/>
    <property type="molecule type" value="Genomic_DNA"/>
</dbReference>
<dbReference type="PANTHER" id="PTHR43689">
    <property type="entry name" value="HYDROLASE"/>
    <property type="match status" value="1"/>
</dbReference>
<dbReference type="InterPro" id="IPR029058">
    <property type="entry name" value="AB_hydrolase_fold"/>
</dbReference>